<gene>
    <name evidence="1" type="ORF">S03H2_64194</name>
</gene>
<evidence type="ECO:0000313" key="1">
    <source>
        <dbReference type="EMBL" id="GAH77214.1"/>
    </source>
</evidence>
<comment type="caution">
    <text evidence="1">The sequence shown here is derived from an EMBL/GenBank/DDBJ whole genome shotgun (WGS) entry which is preliminary data.</text>
</comment>
<organism evidence="1">
    <name type="scientific">marine sediment metagenome</name>
    <dbReference type="NCBI Taxonomy" id="412755"/>
    <lineage>
        <taxon>unclassified sequences</taxon>
        <taxon>metagenomes</taxon>
        <taxon>ecological metagenomes</taxon>
    </lineage>
</organism>
<dbReference type="AlphaFoldDB" id="X1JFV5"/>
<accession>X1JFV5</accession>
<feature type="non-terminal residue" evidence="1">
    <location>
        <position position="177"/>
    </location>
</feature>
<name>X1JFV5_9ZZZZ</name>
<protein>
    <submittedName>
        <fullName evidence="1">Uncharacterized protein</fullName>
    </submittedName>
</protein>
<proteinExistence type="predicted"/>
<dbReference type="EMBL" id="BARU01041674">
    <property type="protein sequence ID" value="GAH77214.1"/>
    <property type="molecule type" value="Genomic_DNA"/>
</dbReference>
<reference evidence="1" key="1">
    <citation type="journal article" date="2014" name="Front. Microbiol.">
        <title>High frequency of phylogenetically diverse reductive dehalogenase-homologous genes in deep subseafloor sedimentary metagenomes.</title>
        <authorList>
            <person name="Kawai M."/>
            <person name="Futagami T."/>
            <person name="Toyoda A."/>
            <person name="Takaki Y."/>
            <person name="Nishi S."/>
            <person name="Hori S."/>
            <person name="Arai W."/>
            <person name="Tsubouchi T."/>
            <person name="Morono Y."/>
            <person name="Uchiyama I."/>
            <person name="Ito T."/>
            <person name="Fujiyama A."/>
            <person name="Inagaki F."/>
            <person name="Takami H."/>
        </authorList>
    </citation>
    <scope>NUCLEOTIDE SEQUENCE</scope>
    <source>
        <strain evidence="1">Expedition CK06-06</strain>
    </source>
</reference>
<sequence>MRNREKWFNKSREALRWRNGPVPLSTQIQWSDKELQKARRGINDFLSTLKSEQENKDNSKSLIRGLGIIEDRFTKYQDNLLVPNIKIETIKGEKVIELERTNNGVEKDFRACRRHARRLRGDKNVEGIIQREGVGLLLLLNMDISQYVQIVYGSWECMGKRFSKVEKKSLEYADLLL</sequence>